<organism evidence="1 2">
    <name type="scientific">Pholiota conissans</name>
    <dbReference type="NCBI Taxonomy" id="109636"/>
    <lineage>
        <taxon>Eukaryota</taxon>
        <taxon>Fungi</taxon>
        <taxon>Dikarya</taxon>
        <taxon>Basidiomycota</taxon>
        <taxon>Agaricomycotina</taxon>
        <taxon>Agaricomycetes</taxon>
        <taxon>Agaricomycetidae</taxon>
        <taxon>Agaricales</taxon>
        <taxon>Agaricineae</taxon>
        <taxon>Strophariaceae</taxon>
        <taxon>Pholiota</taxon>
    </lineage>
</organism>
<gene>
    <name evidence="1" type="ORF">BDN70DRAFT_884006</name>
</gene>
<name>A0A9P6CQL3_9AGAR</name>
<sequence>MESASPEPLAKSSSISDSPIYSLNRDLLWVVFSLNSIDRSFYSAGLSEYNPLTTTRRCSQVCVLWRQIILDSPSIWGNCMDLDLLGQEHNDWRDEVLRRTGTAPLCVRAHFEKTITSSTPVYIFLVDLTDAHWERIQEFNVKVQTELIINDIKIWDAFSRPAPYLKEFFLSLLNDGSSKAVAASFPQDTLRLFSDKAPVLAQFSLHDRDNIMMPIGVRPFPSALLSSNLRQLSLYQPIKIAPTDLLTACEKMLHLEILEIVILKLIPDDPRNKFLYTDRKIDLPNLMEIRIASSELDICPAFLGHITAHAGCALSIDTRLSQPAAESLQTETAKVQEMLQFFLQYANGFFNHYRGQDTLKVKKLRLEILPDSFNMTTYPHRNFYLRMVGPADRYRNKIPQYILDMVLNTMTALEFPNTITRLQLSLMPTYPPISNATLAELLLALGSVKELGTTPSSLSYVHKISRCENAAIFPQLKVLYLNLNGSRNKEDNIKPFLIVRKYMVPVAIEVINLTRSAWPLGDLRFLDDFTGLKLAWTQDQVLHEYICGSGNPEGLLLGVDSSTPTAY</sequence>
<dbReference type="AlphaFoldDB" id="A0A9P6CQL3"/>
<reference evidence="1" key="1">
    <citation type="submission" date="2020-11" db="EMBL/GenBank/DDBJ databases">
        <authorList>
            <consortium name="DOE Joint Genome Institute"/>
            <person name="Ahrendt S."/>
            <person name="Riley R."/>
            <person name="Andreopoulos W."/>
            <person name="Labutti K."/>
            <person name="Pangilinan J."/>
            <person name="Ruiz-Duenas F.J."/>
            <person name="Barrasa J.M."/>
            <person name="Sanchez-Garcia M."/>
            <person name="Camarero S."/>
            <person name="Miyauchi S."/>
            <person name="Serrano A."/>
            <person name="Linde D."/>
            <person name="Babiker R."/>
            <person name="Drula E."/>
            <person name="Ayuso-Fernandez I."/>
            <person name="Pacheco R."/>
            <person name="Padilla G."/>
            <person name="Ferreira P."/>
            <person name="Barriuso J."/>
            <person name="Kellner H."/>
            <person name="Castanera R."/>
            <person name="Alfaro M."/>
            <person name="Ramirez L."/>
            <person name="Pisabarro A.G."/>
            <person name="Kuo A."/>
            <person name="Tritt A."/>
            <person name="Lipzen A."/>
            <person name="He G."/>
            <person name="Yan M."/>
            <person name="Ng V."/>
            <person name="Cullen D."/>
            <person name="Martin F."/>
            <person name="Rosso M.-N."/>
            <person name="Henrissat B."/>
            <person name="Hibbett D."/>
            <person name="Martinez A.T."/>
            <person name="Grigoriev I.V."/>
        </authorList>
    </citation>
    <scope>NUCLEOTIDE SEQUENCE</scope>
    <source>
        <strain evidence="1">CIRM-BRFM 674</strain>
    </source>
</reference>
<accession>A0A9P6CQL3</accession>
<proteinExistence type="predicted"/>
<protein>
    <recommendedName>
        <fullName evidence="3">F-box domain-containing protein</fullName>
    </recommendedName>
</protein>
<dbReference type="EMBL" id="MU155343">
    <property type="protein sequence ID" value="KAF9475192.1"/>
    <property type="molecule type" value="Genomic_DNA"/>
</dbReference>
<evidence type="ECO:0000313" key="1">
    <source>
        <dbReference type="EMBL" id="KAF9475192.1"/>
    </source>
</evidence>
<comment type="caution">
    <text evidence="1">The sequence shown here is derived from an EMBL/GenBank/DDBJ whole genome shotgun (WGS) entry which is preliminary data.</text>
</comment>
<dbReference type="Proteomes" id="UP000807469">
    <property type="component" value="Unassembled WGS sequence"/>
</dbReference>
<evidence type="ECO:0000313" key="2">
    <source>
        <dbReference type="Proteomes" id="UP000807469"/>
    </source>
</evidence>
<dbReference type="OrthoDB" id="3252786at2759"/>
<evidence type="ECO:0008006" key="3">
    <source>
        <dbReference type="Google" id="ProtNLM"/>
    </source>
</evidence>
<keyword evidence="2" id="KW-1185">Reference proteome</keyword>